<dbReference type="EMBL" id="JANJYJ010000001">
    <property type="protein sequence ID" value="KAK3229076.1"/>
    <property type="molecule type" value="Genomic_DNA"/>
</dbReference>
<evidence type="ECO:0000256" key="1">
    <source>
        <dbReference type="SAM" id="Phobius"/>
    </source>
</evidence>
<evidence type="ECO:0008006" key="4">
    <source>
        <dbReference type="Google" id="ProtNLM"/>
    </source>
</evidence>
<organism evidence="2 3">
    <name type="scientific">Dipteronia sinensis</name>
    <dbReference type="NCBI Taxonomy" id="43782"/>
    <lineage>
        <taxon>Eukaryota</taxon>
        <taxon>Viridiplantae</taxon>
        <taxon>Streptophyta</taxon>
        <taxon>Embryophyta</taxon>
        <taxon>Tracheophyta</taxon>
        <taxon>Spermatophyta</taxon>
        <taxon>Magnoliopsida</taxon>
        <taxon>eudicotyledons</taxon>
        <taxon>Gunneridae</taxon>
        <taxon>Pentapetalae</taxon>
        <taxon>rosids</taxon>
        <taxon>malvids</taxon>
        <taxon>Sapindales</taxon>
        <taxon>Sapindaceae</taxon>
        <taxon>Hippocastanoideae</taxon>
        <taxon>Acereae</taxon>
        <taxon>Dipteronia</taxon>
    </lineage>
</organism>
<sequence length="102" mass="12291">MIWLFPRSKKHPDQFFIRFPDRIFFNLEIFSFLIFRFVFLFWFGVDVFYLGLVLMNIKKRKRDLVVVKKRGLIWGWVSGLLIMMVEECSISGLGFWVDDDDG</sequence>
<accession>A0AAE0B2Y6</accession>
<keyword evidence="3" id="KW-1185">Reference proteome</keyword>
<keyword evidence="1" id="KW-0472">Membrane</keyword>
<protein>
    <recommendedName>
        <fullName evidence="4">Transmembrane protein</fullName>
    </recommendedName>
</protein>
<feature type="transmembrane region" description="Helical" evidence="1">
    <location>
        <begin position="73"/>
        <end position="97"/>
    </location>
</feature>
<proteinExistence type="predicted"/>
<dbReference type="AlphaFoldDB" id="A0AAE0B2Y6"/>
<name>A0AAE0B2Y6_9ROSI</name>
<dbReference type="Proteomes" id="UP001281410">
    <property type="component" value="Unassembled WGS sequence"/>
</dbReference>
<reference evidence="2" key="1">
    <citation type="journal article" date="2023" name="Plant J.">
        <title>Genome sequences and population genomics provide insights into the demographic history, inbreeding, and mutation load of two 'living fossil' tree species of Dipteronia.</title>
        <authorList>
            <person name="Feng Y."/>
            <person name="Comes H.P."/>
            <person name="Chen J."/>
            <person name="Zhu S."/>
            <person name="Lu R."/>
            <person name="Zhang X."/>
            <person name="Li P."/>
            <person name="Qiu J."/>
            <person name="Olsen K.M."/>
            <person name="Qiu Y."/>
        </authorList>
    </citation>
    <scope>NUCLEOTIDE SEQUENCE</scope>
    <source>
        <strain evidence="2">NBL</strain>
    </source>
</reference>
<evidence type="ECO:0000313" key="2">
    <source>
        <dbReference type="EMBL" id="KAK3229076.1"/>
    </source>
</evidence>
<keyword evidence="1" id="KW-1133">Transmembrane helix</keyword>
<evidence type="ECO:0000313" key="3">
    <source>
        <dbReference type="Proteomes" id="UP001281410"/>
    </source>
</evidence>
<comment type="caution">
    <text evidence="2">The sequence shown here is derived from an EMBL/GenBank/DDBJ whole genome shotgun (WGS) entry which is preliminary data.</text>
</comment>
<keyword evidence="1" id="KW-0812">Transmembrane</keyword>
<feature type="transmembrane region" description="Helical" evidence="1">
    <location>
        <begin position="29"/>
        <end position="52"/>
    </location>
</feature>
<gene>
    <name evidence="2" type="ORF">Dsin_000957</name>
</gene>